<organism evidence="1 2">
    <name type="scientific">Piloderma croceum (strain F 1598)</name>
    <dbReference type="NCBI Taxonomy" id="765440"/>
    <lineage>
        <taxon>Eukaryota</taxon>
        <taxon>Fungi</taxon>
        <taxon>Dikarya</taxon>
        <taxon>Basidiomycota</taxon>
        <taxon>Agaricomycotina</taxon>
        <taxon>Agaricomycetes</taxon>
        <taxon>Agaricomycetidae</taxon>
        <taxon>Atheliales</taxon>
        <taxon>Atheliaceae</taxon>
        <taxon>Piloderma</taxon>
    </lineage>
</organism>
<evidence type="ECO:0000313" key="1">
    <source>
        <dbReference type="EMBL" id="KIM79731.1"/>
    </source>
</evidence>
<proteinExistence type="predicted"/>
<dbReference type="EMBL" id="KN833008">
    <property type="protein sequence ID" value="KIM79731.1"/>
    <property type="molecule type" value="Genomic_DNA"/>
</dbReference>
<name>A0A0C3FJS4_PILCF</name>
<dbReference type="STRING" id="765440.A0A0C3FJS4"/>
<evidence type="ECO:0000313" key="2">
    <source>
        <dbReference type="Proteomes" id="UP000054166"/>
    </source>
</evidence>
<dbReference type="InParanoid" id="A0A0C3FJS4"/>
<dbReference type="OrthoDB" id="3258136at2759"/>
<protein>
    <submittedName>
        <fullName evidence="1">Uncharacterized protein</fullName>
    </submittedName>
</protein>
<dbReference type="Proteomes" id="UP000054166">
    <property type="component" value="Unassembled WGS sequence"/>
</dbReference>
<dbReference type="AlphaFoldDB" id="A0A0C3FJS4"/>
<gene>
    <name evidence="1" type="ORF">PILCRDRAFT_823286</name>
</gene>
<sequence length="230" mass="25414">MMLFKFSSSDVLNSALLNASTGRLEYTISTHPHFTSAKNSCGRSQMVPARRSFLLDSAGVKLASWGWTLGMQPTDVIIGRERLGGAKDLFGCMGPSPSPKIFGVSTRFDPDYYWVASADSLTLLHQNTNEIKGQLHHSCVLVGSRIVHSPLLAGNDYLELESHPRVSDQELIVTFILMEILRRNRFANAPAPSRPSYPLFSSPLLKSNLLRSTGERLRRVGRGLTLRTAV</sequence>
<keyword evidence="2" id="KW-1185">Reference proteome</keyword>
<accession>A0A0C3FJS4</accession>
<reference evidence="1 2" key="1">
    <citation type="submission" date="2014-04" db="EMBL/GenBank/DDBJ databases">
        <authorList>
            <consortium name="DOE Joint Genome Institute"/>
            <person name="Kuo A."/>
            <person name="Tarkka M."/>
            <person name="Buscot F."/>
            <person name="Kohler A."/>
            <person name="Nagy L.G."/>
            <person name="Floudas D."/>
            <person name="Copeland A."/>
            <person name="Barry K.W."/>
            <person name="Cichocki N."/>
            <person name="Veneault-Fourrey C."/>
            <person name="LaButti K."/>
            <person name="Lindquist E.A."/>
            <person name="Lipzen A."/>
            <person name="Lundell T."/>
            <person name="Morin E."/>
            <person name="Murat C."/>
            <person name="Sun H."/>
            <person name="Tunlid A."/>
            <person name="Henrissat B."/>
            <person name="Grigoriev I.V."/>
            <person name="Hibbett D.S."/>
            <person name="Martin F."/>
            <person name="Nordberg H.P."/>
            <person name="Cantor M.N."/>
            <person name="Hua S.X."/>
        </authorList>
    </citation>
    <scope>NUCLEOTIDE SEQUENCE [LARGE SCALE GENOMIC DNA]</scope>
    <source>
        <strain evidence="1 2">F 1598</strain>
    </source>
</reference>
<dbReference type="HOGENOM" id="CLU_079946_0_0_1"/>
<reference evidence="2" key="2">
    <citation type="submission" date="2015-01" db="EMBL/GenBank/DDBJ databases">
        <title>Evolutionary Origins and Diversification of the Mycorrhizal Mutualists.</title>
        <authorList>
            <consortium name="DOE Joint Genome Institute"/>
            <consortium name="Mycorrhizal Genomics Consortium"/>
            <person name="Kohler A."/>
            <person name="Kuo A."/>
            <person name="Nagy L.G."/>
            <person name="Floudas D."/>
            <person name="Copeland A."/>
            <person name="Barry K.W."/>
            <person name="Cichocki N."/>
            <person name="Veneault-Fourrey C."/>
            <person name="LaButti K."/>
            <person name="Lindquist E.A."/>
            <person name="Lipzen A."/>
            <person name="Lundell T."/>
            <person name="Morin E."/>
            <person name="Murat C."/>
            <person name="Riley R."/>
            <person name="Ohm R."/>
            <person name="Sun H."/>
            <person name="Tunlid A."/>
            <person name="Henrissat B."/>
            <person name="Grigoriev I.V."/>
            <person name="Hibbett D.S."/>
            <person name="Martin F."/>
        </authorList>
    </citation>
    <scope>NUCLEOTIDE SEQUENCE [LARGE SCALE GENOMIC DNA]</scope>
    <source>
        <strain evidence="2">F 1598</strain>
    </source>
</reference>